<evidence type="ECO:0000259" key="7">
    <source>
        <dbReference type="PROSITE" id="PS51007"/>
    </source>
</evidence>
<evidence type="ECO:0000256" key="3">
    <source>
        <dbReference type="ARBA" id="ARBA00023004"/>
    </source>
</evidence>
<dbReference type="Gene3D" id="1.10.760.10">
    <property type="entry name" value="Cytochrome c-like domain"/>
    <property type="match status" value="1"/>
</dbReference>
<dbReference type="RefSeq" id="WP_390329019.1">
    <property type="nucleotide sequence ID" value="NZ_JBHRTP010000095.1"/>
</dbReference>
<dbReference type="Pfam" id="PF13442">
    <property type="entry name" value="Cytochrome_CBB3"/>
    <property type="match status" value="1"/>
</dbReference>
<feature type="domain" description="Cytochrome c" evidence="7">
    <location>
        <begin position="34"/>
        <end position="109"/>
    </location>
</feature>
<protein>
    <submittedName>
        <fullName evidence="8">C-type cytochrome</fullName>
    </submittedName>
</protein>
<feature type="chain" id="PRO_5045101474" evidence="6">
    <location>
        <begin position="26"/>
        <end position="129"/>
    </location>
</feature>
<dbReference type="InterPro" id="IPR009056">
    <property type="entry name" value="Cyt_c-like_dom"/>
</dbReference>
<evidence type="ECO:0000256" key="4">
    <source>
        <dbReference type="PROSITE-ProRule" id="PRU00433"/>
    </source>
</evidence>
<keyword evidence="9" id="KW-1185">Reference proteome</keyword>
<evidence type="ECO:0000313" key="8">
    <source>
        <dbReference type="EMBL" id="MFC3110997.1"/>
    </source>
</evidence>
<keyword evidence="6" id="KW-0732">Signal</keyword>
<comment type="caution">
    <text evidence="8">The sequence shown here is derived from an EMBL/GenBank/DDBJ whole genome shotgun (WGS) entry which is preliminary data.</text>
</comment>
<evidence type="ECO:0000256" key="5">
    <source>
        <dbReference type="SAM" id="MobiDB-lite"/>
    </source>
</evidence>
<dbReference type="InterPro" id="IPR036909">
    <property type="entry name" value="Cyt_c-like_dom_sf"/>
</dbReference>
<organism evidence="8 9">
    <name type="scientific">Undibacterium arcticum</name>
    <dbReference type="NCBI Taxonomy" id="1762892"/>
    <lineage>
        <taxon>Bacteria</taxon>
        <taxon>Pseudomonadati</taxon>
        <taxon>Pseudomonadota</taxon>
        <taxon>Betaproteobacteria</taxon>
        <taxon>Burkholderiales</taxon>
        <taxon>Oxalobacteraceae</taxon>
        <taxon>Undibacterium</taxon>
    </lineage>
</organism>
<reference evidence="9" key="1">
    <citation type="journal article" date="2019" name="Int. J. Syst. Evol. Microbiol.">
        <title>The Global Catalogue of Microorganisms (GCM) 10K type strain sequencing project: providing services to taxonomists for standard genome sequencing and annotation.</title>
        <authorList>
            <consortium name="The Broad Institute Genomics Platform"/>
            <consortium name="The Broad Institute Genome Sequencing Center for Infectious Disease"/>
            <person name="Wu L."/>
            <person name="Ma J."/>
        </authorList>
    </citation>
    <scope>NUCLEOTIDE SEQUENCE [LARGE SCALE GENOMIC DNA]</scope>
    <source>
        <strain evidence="9">KCTC 42986</strain>
    </source>
</reference>
<gene>
    <name evidence="8" type="ORF">ACFOFO_24100</name>
</gene>
<accession>A0ABV7FB84</accession>
<dbReference type="Proteomes" id="UP001595530">
    <property type="component" value="Unassembled WGS sequence"/>
</dbReference>
<dbReference type="EMBL" id="JBHRTP010000095">
    <property type="protein sequence ID" value="MFC3110997.1"/>
    <property type="molecule type" value="Genomic_DNA"/>
</dbReference>
<sequence length="129" mass="14000">MNLFKNPRKLFLTLGLLTAMSPVLAQSEASKQSDPVQHGQVLFDKYGCYQCHGMVGQGGVGPAIGVNLWPYVAVSIYVRNPTGDMPPFSEKILSDADLRDIYAFLSAQPAPKSPDSIPLLPKPVLKNSK</sequence>
<proteinExistence type="predicted"/>
<keyword evidence="3 4" id="KW-0408">Iron</keyword>
<feature type="region of interest" description="Disordered" evidence="5">
    <location>
        <begin position="108"/>
        <end position="129"/>
    </location>
</feature>
<evidence type="ECO:0000256" key="1">
    <source>
        <dbReference type="ARBA" id="ARBA00022617"/>
    </source>
</evidence>
<dbReference type="PROSITE" id="PS51007">
    <property type="entry name" value="CYTC"/>
    <property type="match status" value="1"/>
</dbReference>
<evidence type="ECO:0000256" key="2">
    <source>
        <dbReference type="ARBA" id="ARBA00022723"/>
    </source>
</evidence>
<keyword evidence="1 4" id="KW-0349">Heme</keyword>
<feature type="signal peptide" evidence="6">
    <location>
        <begin position="1"/>
        <end position="25"/>
    </location>
</feature>
<keyword evidence="2 4" id="KW-0479">Metal-binding</keyword>
<evidence type="ECO:0000313" key="9">
    <source>
        <dbReference type="Proteomes" id="UP001595530"/>
    </source>
</evidence>
<name>A0ABV7FB84_9BURK</name>
<evidence type="ECO:0000256" key="6">
    <source>
        <dbReference type="SAM" id="SignalP"/>
    </source>
</evidence>
<dbReference type="SUPFAM" id="SSF46626">
    <property type="entry name" value="Cytochrome c"/>
    <property type="match status" value="1"/>
</dbReference>